<organism evidence="3 4">
    <name type="scientific">Bugula neritina</name>
    <name type="common">Brown bryozoan</name>
    <name type="synonym">Sertularia neritina</name>
    <dbReference type="NCBI Taxonomy" id="10212"/>
    <lineage>
        <taxon>Eukaryota</taxon>
        <taxon>Metazoa</taxon>
        <taxon>Spiralia</taxon>
        <taxon>Lophotrochozoa</taxon>
        <taxon>Bryozoa</taxon>
        <taxon>Gymnolaemata</taxon>
        <taxon>Cheilostomatida</taxon>
        <taxon>Flustrina</taxon>
        <taxon>Buguloidea</taxon>
        <taxon>Bugulidae</taxon>
        <taxon>Bugula</taxon>
    </lineage>
</organism>
<name>A0A7J7ISH0_BUGNE</name>
<evidence type="ECO:0000313" key="4">
    <source>
        <dbReference type="Proteomes" id="UP000593567"/>
    </source>
</evidence>
<dbReference type="EMBL" id="VXIV02003456">
    <property type="protein sequence ID" value="KAF6016863.1"/>
    <property type="molecule type" value="Genomic_DNA"/>
</dbReference>
<protein>
    <submittedName>
        <fullName evidence="3">ABCC12</fullName>
    </submittedName>
</protein>
<feature type="transmembrane region" description="Helical" evidence="1">
    <location>
        <begin position="143"/>
        <end position="162"/>
    </location>
</feature>
<evidence type="ECO:0000313" key="3">
    <source>
        <dbReference type="EMBL" id="KAF6016882.1"/>
    </source>
</evidence>
<reference evidence="3 4" key="1">
    <citation type="submission" date="2019-09" db="EMBL/GenBank/DDBJ databases">
        <authorList>
            <person name="Raiko M."/>
            <person name="Komissarov A."/>
            <person name="Rhodes A."/>
            <person name="Kliver S."/>
            <person name="Lim-Fong G."/>
            <person name="Kwan J."/>
            <person name="O'Brien S.J."/>
            <person name="Lopez J.V."/>
        </authorList>
    </citation>
    <scope>NUCLEOTIDE SEQUENCE [LARGE SCALE GENOMIC DNA]</scope>
    <source>
        <strain evidence="3">Kwan_BN1</strain>
    </source>
</reference>
<comment type="caution">
    <text evidence="3">The sequence shown here is derived from an EMBL/GenBank/DDBJ whole genome shotgun (WGS) entry which is preliminary data.</text>
</comment>
<gene>
    <name evidence="3" type="ORF">EB796_024814</name>
    <name evidence="2" type="ORF">EB796_024816</name>
</gene>
<keyword evidence="1" id="KW-0472">Membrane</keyword>
<dbReference type="EMBL" id="VXIV02003455">
    <property type="protein sequence ID" value="KAF6016882.1"/>
    <property type="molecule type" value="Genomic_DNA"/>
</dbReference>
<dbReference type="OrthoDB" id="6500128at2759"/>
<evidence type="ECO:0000313" key="2">
    <source>
        <dbReference type="EMBL" id="KAF6016863.1"/>
    </source>
</evidence>
<keyword evidence="4" id="KW-1185">Reference proteome</keyword>
<evidence type="ECO:0000256" key="1">
    <source>
        <dbReference type="SAM" id="Phobius"/>
    </source>
</evidence>
<proteinExistence type="predicted"/>
<sequence length="172" mass="20000">MHIITPHLEMAKNVDNSKKLLDNERPQTKMLSSTYYVPTEEDKSYKAWKHFIPFRSESRDPKALPLMAAGPINYATIHWMNKLIYKAYKTDLTIDDLYQLPWKDCSSRNSERFEKIWKEELETFGEEEASVTRAVYKMIKSRVLCASIIIFSITGFAILGPVRTQITLCCIL</sequence>
<keyword evidence="1" id="KW-1133">Transmembrane helix</keyword>
<accession>A0A7J7ISH0</accession>
<reference evidence="3 4" key="2">
    <citation type="submission" date="2020-06" db="EMBL/GenBank/DDBJ databases">
        <title>Draft genome of Bugula neritina, a colonial animal packing powerful symbionts and potential medicines.</title>
        <authorList>
            <person name="Rayko M."/>
        </authorList>
    </citation>
    <scope>NUCLEOTIDE SEQUENCE [LARGE SCALE GENOMIC DNA]</scope>
    <source>
        <strain evidence="3">Kwan_BN1</strain>
    </source>
</reference>
<dbReference type="AlphaFoldDB" id="A0A7J7ISH0"/>
<dbReference type="Proteomes" id="UP000593567">
    <property type="component" value="Unassembled WGS sequence"/>
</dbReference>
<keyword evidence="1" id="KW-0812">Transmembrane</keyword>